<evidence type="ECO:0000313" key="2">
    <source>
        <dbReference type="Proteomes" id="UP001189624"/>
    </source>
</evidence>
<dbReference type="AlphaFoldDB" id="A0AA87B984"/>
<reference evidence="1" key="1">
    <citation type="submission" date="2023-10" db="EMBL/GenBank/DDBJ databases">
        <authorList>
            <person name="Domelevo Entfellner J.-B."/>
        </authorList>
    </citation>
    <scope>NUCLEOTIDE SEQUENCE</scope>
</reference>
<evidence type="ECO:0000313" key="1">
    <source>
        <dbReference type="EMBL" id="CAJ1979381.1"/>
    </source>
</evidence>
<dbReference type="Gramene" id="rna-AYBTSS11_LOCUS31596">
    <property type="protein sequence ID" value="CAJ1979381.1"/>
    <property type="gene ID" value="gene-AYBTSS11_LOCUS31596"/>
</dbReference>
<dbReference type="Proteomes" id="UP001189624">
    <property type="component" value="Chromosome 11"/>
</dbReference>
<protein>
    <submittedName>
        <fullName evidence="1">Uncharacterized protein</fullName>
    </submittedName>
</protein>
<dbReference type="EMBL" id="OY731408">
    <property type="protein sequence ID" value="CAJ1979381.1"/>
    <property type="molecule type" value="Genomic_DNA"/>
</dbReference>
<accession>A0AA87B984</accession>
<proteinExistence type="predicted"/>
<sequence length="61" mass="6793">MEAPDMCLGLQFILNTLKAAAGMYIEGGTRRKFPCERLTFDEAPVISPMKQNLATKTEQCI</sequence>
<keyword evidence="2" id="KW-1185">Reference proteome</keyword>
<name>A0AA87B984_9FABA</name>
<gene>
    <name evidence="1" type="ORF">AYBTSS11_LOCUS31596</name>
</gene>
<organism evidence="1 2">
    <name type="scientific">Sphenostylis stenocarpa</name>
    <dbReference type="NCBI Taxonomy" id="92480"/>
    <lineage>
        <taxon>Eukaryota</taxon>
        <taxon>Viridiplantae</taxon>
        <taxon>Streptophyta</taxon>
        <taxon>Embryophyta</taxon>
        <taxon>Tracheophyta</taxon>
        <taxon>Spermatophyta</taxon>
        <taxon>Magnoliopsida</taxon>
        <taxon>eudicotyledons</taxon>
        <taxon>Gunneridae</taxon>
        <taxon>Pentapetalae</taxon>
        <taxon>rosids</taxon>
        <taxon>fabids</taxon>
        <taxon>Fabales</taxon>
        <taxon>Fabaceae</taxon>
        <taxon>Papilionoideae</taxon>
        <taxon>50 kb inversion clade</taxon>
        <taxon>NPAAA clade</taxon>
        <taxon>indigoferoid/millettioid clade</taxon>
        <taxon>Phaseoleae</taxon>
        <taxon>Sphenostylis</taxon>
    </lineage>
</organism>